<feature type="non-terminal residue" evidence="1">
    <location>
        <position position="1"/>
    </location>
</feature>
<protein>
    <submittedName>
        <fullName evidence="1">Uncharacterized protein</fullName>
    </submittedName>
</protein>
<evidence type="ECO:0000313" key="1">
    <source>
        <dbReference type="EMBL" id="KAF2462817.1"/>
    </source>
</evidence>
<proteinExistence type="predicted"/>
<gene>
    <name evidence="1" type="ORF">BDR25DRAFT_386033</name>
</gene>
<keyword evidence="2" id="KW-1185">Reference proteome</keyword>
<reference evidence="1" key="1">
    <citation type="journal article" date="2020" name="Stud. Mycol.">
        <title>101 Dothideomycetes genomes: a test case for predicting lifestyles and emergence of pathogens.</title>
        <authorList>
            <person name="Haridas S."/>
            <person name="Albert R."/>
            <person name="Binder M."/>
            <person name="Bloem J."/>
            <person name="Labutti K."/>
            <person name="Salamov A."/>
            <person name="Andreopoulos B."/>
            <person name="Baker S."/>
            <person name="Barry K."/>
            <person name="Bills G."/>
            <person name="Bluhm B."/>
            <person name="Cannon C."/>
            <person name="Castanera R."/>
            <person name="Culley D."/>
            <person name="Daum C."/>
            <person name="Ezra D."/>
            <person name="Gonzalez J."/>
            <person name="Henrissat B."/>
            <person name="Kuo A."/>
            <person name="Liang C."/>
            <person name="Lipzen A."/>
            <person name="Lutzoni F."/>
            <person name="Magnuson J."/>
            <person name="Mondo S."/>
            <person name="Nolan M."/>
            <person name="Ohm R."/>
            <person name="Pangilinan J."/>
            <person name="Park H.-J."/>
            <person name="Ramirez L."/>
            <person name="Alfaro M."/>
            <person name="Sun H."/>
            <person name="Tritt A."/>
            <person name="Yoshinaga Y."/>
            <person name="Zwiers L.-H."/>
            <person name="Turgeon B."/>
            <person name="Goodwin S."/>
            <person name="Spatafora J."/>
            <person name="Crous P."/>
            <person name="Grigoriev I."/>
        </authorList>
    </citation>
    <scope>NUCLEOTIDE SEQUENCE</scope>
    <source>
        <strain evidence="1">ATCC 200398</strain>
    </source>
</reference>
<dbReference type="EMBL" id="MU003561">
    <property type="protein sequence ID" value="KAF2462817.1"/>
    <property type="molecule type" value="Genomic_DNA"/>
</dbReference>
<dbReference type="Proteomes" id="UP000799755">
    <property type="component" value="Unassembled WGS sequence"/>
</dbReference>
<sequence>LDRPETPLKPLAVIPFSRDADFIERSELFDQIQTKCAAPGSRTALVGLGGVGYVRRAQTTADS</sequence>
<evidence type="ECO:0000313" key="2">
    <source>
        <dbReference type="Proteomes" id="UP000799755"/>
    </source>
</evidence>
<organism evidence="1 2">
    <name type="scientific">Lindgomyces ingoldianus</name>
    <dbReference type="NCBI Taxonomy" id="673940"/>
    <lineage>
        <taxon>Eukaryota</taxon>
        <taxon>Fungi</taxon>
        <taxon>Dikarya</taxon>
        <taxon>Ascomycota</taxon>
        <taxon>Pezizomycotina</taxon>
        <taxon>Dothideomycetes</taxon>
        <taxon>Pleosporomycetidae</taxon>
        <taxon>Pleosporales</taxon>
        <taxon>Lindgomycetaceae</taxon>
        <taxon>Lindgomyces</taxon>
    </lineage>
</organism>
<comment type="caution">
    <text evidence="1">The sequence shown here is derived from an EMBL/GenBank/DDBJ whole genome shotgun (WGS) entry which is preliminary data.</text>
</comment>
<name>A0ACB6Q9M1_9PLEO</name>
<accession>A0ACB6Q9M1</accession>